<name>A0A1H1GWA0_9ACTN</name>
<feature type="transmembrane region" description="Helical" evidence="1">
    <location>
        <begin position="6"/>
        <end position="28"/>
    </location>
</feature>
<keyword evidence="1" id="KW-0472">Membrane</keyword>
<dbReference type="Pfam" id="PF13472">
    <property type="entry name" value="Lipase_GDSL_2"/>
    <property type="match status" value="1"/>
</dbReference>
<dbReference type="PANTHER" id="PTHR30383">
    <property type="entry name" value="THIOESTERASE 1/PROTEASE 1/LYSOPHOSPHOLIPASE L1"/>
    <property type="match status" value="1"/>
</dbReference>
<dbReference type="InterPro" id="IPR051532">
    <property type="entry name" value="Ester_Hydrolysis_Enzymes"/>
</dbReference>
<dbReference type="AlphaFoldDB" id="A0A1H1GWA0"/>
<evidence type="ECO:0000313" key="4">
    <source>
        <dbReference type="Proteomes" id="UP000199301"/>
    </source>
</evidence>
<dbReference type="STRING" id="995062.SAMN04489718_3927"/>
<dbReference type="OrthoDB" id="9804395at2"/>
<dbReference type="SUPFAM" id="SSF52266">
    <property type="entry name" value="SGNH hydrolase"/>
    <property type="match status" value="1"/>
</dbReference>
<evidence type="ECO:0000256" key="1">
    <source>
        <dbReference type="SAM" id="Phobius"/>
    </source>
</evidence>
<dbReference type="GO" id="GO:0004622">
    <property type="term" value="F:phosphatidylcholine lysophospholipase activity"/>
    <property type="evidence" value="ECO:0007669"/>
    <property type="project" value="TreeGrafter"/>
</dbReference>
<proteinExistence type="predicted"/>
<feature type="domain" description="SGNH hydrolase-type esterase" evidence="2">
    <location>
        <begin position="72"/>
        <end position="248"/>
    </location>
</feature>
<accession>A0A1H1GWA0</accession>
<keyword evidence="1" id="KW-0812">Transmembrane</keyword>
<dbReference type="EMBL" id="FNKO01000002">
    <property type="protein sequence ID" value="SDR17441.1"/>
    <property type="molecule type" value="Genomic_DNA"/>
</dbReference>
<dbReference type="PANTHER" id="PTHR30383:SF5">
    <property type="entry name" value="SGNH HYDROLASE-TYPE ESTERASE DOMAIN-CONTAINING PROTEIN"/>
    <property type="match status" value="1"/>
</dbReference>
<evidence type="ECO:0000313" key="3">
    <source>
        <dbReference type="EMBL" id="SDR17441.1"/>
    </source>
</evidence>
<reference evidence="4" key="1">
    <citation type="submission" date="2016-10" db="EMBL/GenBank/DDBJ databases">
        <authorList>
            <person name="Varghese N."/>
            <person name="Submissions S."/>
        </authorList>
    </citation>
    <scope>NUCLEOTIDE SEQUENCE [LARGE SCALE GENOMIC DNA]</scope>
    <source>
        <strain evidence="4">DSM 45459</strain>
    </source>
</reference>
<dbReference type="Gene3D" id="3.40.50.1110">
    <property type="entry name" value="SGNH hydrolase"/>
    <property type="match status" value="1"/>
</dbReference>
<protein>
    <submittedName>
        <fullName evidence="3">Lysophospholipase L1</fullName>
    </submittedName>
</protein>
<keyword evidence="1" id="KW-1133">Transmembrane helix</keyword>
<keyword evidence="4" id="KW-1185">Reference proteome</keyword>
<dbReference type="InterPro" id="IPR036514">
    <property type="entry name" value="SGNH_hydro_sf"/>
</dbReference>
<dbReference type="CDD" id="cd01836">
    <property type="entry name" value="FeeA_FeeB_like"/>
    <property type="match status" value="1"/>
</dbReference>
<dbReference type="InterPro" id="IPR013830">
    <property type="entry name" value="SGNH_hydro"/>
</dbReference>
<evidence type="ECO:0000259" key="2">
    <source>
        <dbReference type="Pfam" id="PF13472"/>
    </source>
</evidence>
<gene>
    <name evidence="3" type="ORF">SAMN04489718_3927</name>
</gene>
<dbReference type="RefSeq" id="WP_092526571.1">
    <property type="nucleotide sequence ID" value="NZ_FNKO01000002.1"/>
</dbReference>
<organism evidence="3 4">
    <name type="scientific">Actinopolyspora saharensis</name>
    <dbReference type="NCBI Taxonomy" id="995062"/>
    <lineage>
        <taxon>Bacteria</taxon>
        <taxon>Bacillati</taxon>
        <taxon>Actinomycetota</taxon>
        <taxon>Actinomycetes</taxon>
        <taxon>Actinopolysporales</taxon>
        <taxon>Actinopolysporaceae</taxon>
        <taxon>Actinopolyspora</taxon>
    </lineage>
</organism>
<sequence length="303" mass="32114">MIAVRLLRLVAVGTASVGGLSGVAYGLLNGQSRHARRVIGLSTDDPLCADGTYFPAGRPLAEPAEAPVDFAVLGDSSAAGLGVEMASELPGVRLATGLAEELERPIRLRTHAIVGSTSRSLTPQTEAVLREPPRLALVLIGANDVTSRLPVRTSAQLLEEAVRAMTGAGTAVVVGTCPDLGAIRPIPQPLRSLAGRYSLRLAGEQRRAVERVGGHAVPLADLLSPEFLTRPVELFGPDRFHPSAAGYEMATDMLLPKLCDAIGAWEGAPVPTPPRRSAAVEARRPTRRFVARLNLRWGRRTDT</sequence>
<dbReference type="Proteomes" id="UP000199301">
    <property type="component" value="Unassembled WGS sequence"/>
</dbReference>